<keyword evidence="5" id="KW-0732">Signal</keyword>
<comment type="caution">
    <text evidence="7">The sequence shown here is derived from an EMBL/GenBank/DDBJ whole genome shotgun (WGS) entry which is preliminary data.</text>
</comment>
<keyword evidence="2" id="KW-0645">Protease</keyword>
<keyword evidence="8" id="KW-1185">Reference proteome</keyword>
<dbReference type="PANTHER" id="PTHR47966:SF51">
    <property type="entry name" value="BETA-SITE APP-CLEAVING ENZYME, ISOFORM A-RELATED"/>
    <property type="match status" value="1"/>
</dbReference>
<dbReference type="Pfam" id="PF00026">
    <property type="entry name" value="Asp"/>
    <property type="match status" value="1"/>
</dbReference>
<evidence type="ECO:0000313" key="7">
    <source>
        <dbReference type="EMBL" id="CAJ1407428.1"/>
    </source>
</evidence>
<evidence type="ECO:0000259" key="6">
    <source>
        <dbReference type="PROSITE" id="PS51767"/>
    </source>
</evidence>
<dbReference type="PANTHER" id="PTHR47966">
    <property type="entry name" value="BETA-SITE APP-CLEAVING ENZYME, ISOFORM A-RELATED"/>
    <property type="match status" value="1"/>
</dbReference>
<dbReference type="CDD" id="cd05471">
    <property type="entry name" value="pepsin_like"/>
    <property type="match status" value="1"/>
</dbReference>
<dbReference type="InterPro" id="IPR034164">
    <property type="entry name" value="Pepsin-like_dom"/>
</dbReference>
<dbReference type="EMBL" id="CAUJNA010003672">
    <property type="protein sequence ID" value="CAJ1407428.1"/>
    <property type="molecule type" value="Genomic_DNA"/>
</dbReference>
<dbReference type="GO" id="GO:0004190">
    <property type="term" value="F:aspartic-type endopeptidase activity"/>
    <property type="evidence" value="ECO:0007669"/>
    <property type="project" value="UniProtKB-KW"/>
</dbReference>
<evidence type="ECO:0000313" key="8">
    <source>
        <dbReference type="Proteomes" id="UP001178507"/>
    </source>
</evidence>
<gene>
    <name evidence="7" type="ORF">EVOR1521_LOCUS29124</name>
</gene>
<feature type="domain" description="Peptidase A1" evidence="6">
    <location>
        <begin position="54"/>
        <end position="262"/>
    </location>
</feature>
<feature type="chain" id="PRO_5041441560" description="Peptidase A1 domain-containing protein" evidence="5">
    <location>
        <begin position="21"/>
        <end position="262"/>
    </location>
</feature>
<keyword evidence="3" id="KW-0064">Aspartyl protease</keyword>
<evidence type="ECO:0000256" key="4">
    <source>
        <dbReference type="ARBA" id="ARBA00022801"/>
    </source>
</evidence>
<accession>A0AA36JLY4</accession>
<keyword evidence="4" id="KW-0378">Hydrolase</keyword>
<dbReference type="PROSITE" id="PS51767">
    <property type="entry name" value="PEPTIDASE_A1"/>
    <property type="match status" value="1"/>
</dbReference>
<evidence type="ECO:0000256" key="5">
    <source>
        <dbReference type="SAM" id="SignalP"/>
    </source>
</evidence>
<dbReference type="InterPro" id="IPR033121">
    <property type="entry name" value="PEPTIDASE_A1"/>
</dbReference>
<evidence type="ECO:0000256" key="3">
    <source>
        <dbReference type="ARBA" id="ARBA00022750"/>
    </source>
</evidence>
<reference evidence="7" key="1">
    <citation type="submission" date="2023-08" db="EMBL/GenBank/DDBJ databases">
        <authorList>
            <person name="Chen Y."/>
            <person name="Shah S."/>
            <person name="Dougan E. K."/>
            <person name="Thang M."/>
            <person name="Chan C."/>
        </authorList>
    </citation>
    <scope>NUCLEOTIDE SEQUENCE</scope>
</reference>
<dbReference type="InterPro" id="IPR001461">
    <property type="entry name" value="Aspartic_peptidase_A1"/>
</dbReference>
<dbReference type="SUPFAM" id="SSF50630">
    <property type="entry name" value="Acid proteases"/>
    <property type="match status" value="1"/>
</dbReference>
<feature type="signal peptide" evidence="5">
    <location>
        <begin position="1"/>
        <end position="20"/>
    </location>
</feature>
<evidence type="ECO:0000256" key="2">
    <source>
        <dbReference type="ARBA" id="ARBA00022670"/>
    </source>
</evidence>
<dbReference type="Gene3D" id="2.40.70.10">
    <property type="entry name" value="Acid Proteases"/>
    <property type="match status" value="1"/>
</dbReference>
<name>A0AA36JLY4_9DINO</name>
<dbReference type="AlphaFoldDB" id="A0AA36JLY4"/>
<comment type="similarity">
    <text evidence="1">Belongs to the peptidase A1 family.</text>
</comment>
<sequence>MDMKAAALLLLFVQVAGKLGDTVRKASEPESADSDSHVVVQLQRVEGAKGSHFYVGNLKVGDPGQDFQMLFDTASGHVMVPHAACKSPACLKHRRFVPWHSSTAVDVNANGSAVAQHQRLVKGKALRDAVAVEFTQADLGEGVANAVLVRDEVCLGTEVSGKVCAQVDLMTAIKLEAELFNDMPYDGMLGLSMAGLSSGAHSVFFAQLMRSNPLVPHSGLAPNLAPPSPLYRASTLGASKREADPLGTASGRSACAGCAWGT</sequence>
<proteinExistence type="inferred from homology"/>
<protein>
    <recommendedName>
        <fullName evidence="6">Peptidase A1 domain-containing protein</fullName>
    </recommendedName>
</protein>
<evidence type="ECO:0000256" key="1">
    <source>
        <dbReference type="ARBA" id="ARBA00007447"/>
    </source>
</evidence>
<dbReference type="GO" id="GO:0006508">
    <property type="term" value="P:proteolysis"/>
    <property type="evidence" value="ECO:0007669"/>
    <property type="project" value="UniProtKB-KW"/>
</dbReference>
<organism evidence="7 8">
    <name type="scientific">Effrenium voratum</name>
    <dbReference type="NCBI Taxonomy" id="2562239"/>
    <lineage>
        <taxon>Eukaryota</taxon>
        <taxon>Sar</taxon>
        <taxon>Alveolata</taxon>
        <taxon>Dinophyceae</taxon>
        <taxon>Suessiales</taxon>
        <taxon>Symbiodiniaceae</taxon>
        <taxon>Effrenium</taxon>
    </lineage>
</organism>
<dbReference type="Proteomes" id="UP001178507">
    <property type="component" value="Unassembled WGS sequence"/>
</dbReference>
<dbReference type="InterPro" id="IPR021109">
    <property type="entry name" value="Peptidase_aspartic_dom_sf"/>
</dbReference>